<reference evidence="4" key="1">
    <citation type="submission" date="2021-01" db="EMBL/GenBank/DDBJ databases">
        <authorList>
            <consortium name="Genoscope - CEA"/>
            <person name="William W."/>
        </authorList>
    </citation>
    <scope>NUCLEOTIDE SEQUENCE</scope>
</reference>
<dbReference type="SMART" id="SM00100">
    <property type="entry name" value="cNMP"/>
    <property type="match status" value="1"/>
</dbReference>
<organism evidence="4 5">
    <name type="scientific">Paramecium sonneborni</name>
    <dbReference type="NCBI Taxonomy" id="65129"/>
    <lineage>
        <taxon>Eukaryota</taxon>
        <taxon>Sar</taxon>
        <taxon>Alveolata</taxon>
        <taxon>Ciliophora</taxon>
        <taxon>Intramacronucleata</taxon>
        <taxon>Oligohymenophorea</taxon>
        <taxon>Peniculida</taxon>
        <taxon>Parameciidae</taxon>
        <taxon>Paramecium</taxon>
    </lineage>
</organism>
<feature type="transmembrane region" description="Helical" evidence="2">
    <location>
        <begin position="350"/>
        <end position="369"/>
    </location>
</feature>
<dbReference type="CDD" id="cd00038">
    <property type="entry name" value="CAP_ED"/>
    <property type="match status" value="1"/>
</dbReference>
<keyword evidence="5" id="KW-1185">Reference proteome</keyword>
<feature type="compositionally biased region" description="Polar residues" evidence="1">
    <location>
        <begin position="698"/>
        <end position="708"/>
    </location>
</feature>
<name>A0A8S1P8Z4_9CILI</name>
<dbReference type="InterPro" id="IPR000595">
    <property type="entry name" value="cNMP-bd_dom"/>
</dbReference>
<evidence type="ECO:0000256" key="1">
    <source>
        <dbReference type="SAM" id="MobiDB-lite"/>
    </source>
</evidence>
<dbReference type="EMBL" id="CAJJDN010000072">
    <property type="protein sequence ID" value="CAD8099495.1"/>
    <property type="molecule type" value="Genomic_DNA"/>
</dbReference>
<dbReference type="InterPro" id="IPR051413">
    <property type="entry name" value="K/Na_HCN_channel"/>
</dbReference>
<feature type="transmembrane region" description="Helical" evidence="2">
    <location>
        <begin position="161"/>
        <end position="185"/>
    </location>
</feature>
<feature type="transmembrane region" description="Helical" evidence="2">
    <location>
        <begin position="197"/>
        <end position="217"/>
    </location>
</feature>
<feature type="transmembrane region" description="Helical" evidence="2">
    <location>
        <begin position="299"/>
        <end position="323"/>
    </location>
</feature>
<proteinExistence type="predicted"/>
<evidence type="ECO:0000259" key="3">
    <source>
        <dbReference type="PROSITE" id="PS50042"/>
    </source>
</evidence>
<protein>
    <recommendedName>
        <fullName evidence="3">Cyclic nucleotide-binding domain-containing protein</fullName>
    </recommendedName>
</protein>
<dbReference type="InterPro" id="IPR013099">
    <property type="entry name" value="K_chnl_dom"/>
</dbReference>
<dbReference type="GO" id="GO:0098855">
    <property type="term" value="C:HCN channel complex"/>
    <property type="evidence" value="ECO:0007669"/>
    <property type="project" value="TreeGrafter"/>
</dbReference>
<dbReference type="GO" id="GO:0003254">
    <property type="term" value="P:regulation of membrane depolarization"/>
    <property type="evidence" value="ECO:0007669"/>
    <property type="project" value="TreeGrafter"/>
</dbReference>
<feature type="domain" description="Cyclic nucleotide-binding" evidence="3">
    <location>
        <begin position="485"/>
        <end position="586"/>
    </location>
</feature>
<dbReference type="AlphaFoldDB" id="A0A8S1P8Z4"/>
<feature type="transmembrane region" description="Helical" evidence="2">
    <location>
        <begin position="266"/>
        <end position="287"/>
    </location>
</feature>
<evidence type="ECO:0000313" key="4">
    <source>
        <dbReference type="EMBL" id="CAD8099495.1"/>
    </source>
</evidence>
<gene>
    <name evidence="4" type="ORF">PSON_ATCC_30995.1.T0720045</name>
</gene>
<dbReference type="PANTHER" id="PTHR45689:SF5">
    <property type="entry name" value="I[[H]] CHANNEL, ISOFORM E"/>
    <property type="match status" value="1"/>
</dbReference>
<dbReference type="PANTHER" id="PTHR45689">
    <property type="entry name" value="I[[H]] CHANNEL, ISOFORM E"/>
    <property type="match status" value="1"/>
</dbReference>
<dbReference type="GO" id="GO:0005249">
    <property type="term" value="F:voltage-gated potassium channel activity"/>
    <property type="evidence" value="ECO:0007669"/>
    <property type="project" value="TreeGrafter"/>
</dbReference>
<dbReference type="Pfam" id="PF00027">
    <property type="entry name" value="cNMP_binding"/>
    <property type="match status" value="1"/>
</dbReference>
<keyword evidence="2" id="KW-0472">Membrane</keyword>
<keyword evidence="2" id="KW-1133">Transmembrane helix</keyword>
<dbReference type="GO" id="GO:0035725">
    <property type="term" value="P:sodium ion transmembrane transport"/>
    <property type="evidence" value="ECO:0007669"/>
    <property type="project" value="TreeGrafter"/>
</dbReference>
<evidence type="ECO:0000256" key="2">
    <source>
        <dbReference type="SAM" id="Phobius"/>
    </source>
</evidence>
<dbReference type="PROSITE" id="PS50042">
    <property type="entry name" value="CNMP_BINDING_3"/>
    <property type="match status" value="1"/>
</dbReference>
<dbReference type="Proteomes" id="UP000692954">
    <property type="component" value="Unassembled WGS sequence"/>
</dbReference>
<accession>A0A8S1P8Z4</accession>
<dbReference type="OrthoDB" id="426293at2759"/>
<feature type="transmembrane region" description="Helical" evidence="2">
    <location>
        <begin position="381"/>
        <end position="402"/>
    </location>
</feature>
<keyword evidence="2" id="KW-0812">Transmembrane</keyword>
<feature type="region of interest" description="Disordered" evidence="1">
    <location>
        <begin position="698"/>
        <end position="729"/>
    </location>
</feature>
<feature type="transmembrane region" description="Helical" evidence="2">
    <location>
        <begin position="241"/>
        <end position="260"/>
    </location>
</feature>
<evidence type="ECO:0000313" key="5">
    <source>
        <dbReference type="Proteomes" id="UP000692954"/>
    </source>
</evidence>
<sequence length="855" mass="101187">MSRQSLSPRSQMDQHLFSQITPRINHPSSQDLTIEQQQQFDNFKPFQKLPVLQKQEQIQNVCNEKVIFENMCYQDQNELARSPIGSPITQKVGKNIFQLIKINNLVKKFKNILLCRSYVLTSSQKEKIKNNLIFQEKYVQDKKNNSQNIISFVIDPTNKYIILWDIIMFFVILSLIILIPFYWSFDRVYPILQIEEMSFFLILLFLEIILKLNIAIIKKGNVIIHYNCKIIKTRKIIVKKYLKTSFLFDVVFLFLVYYTIKLENIFIFISYCAFSLIKLQKIIGKIVKLLNLSAMQREIISLINLVITINLIAHFMACIWHYIGMTTIEYEKNSWILHKNLQYDTKQVRYIFSFYWAIVTMITVGYGDITPQNHVEAFSCIFLMLLSCAVFTFSLNQVGTIVQNINKQKRQFQEMLRILTSYMQQHSIPDQLQIRARSYLEYRCIKRNQQSKYHLQNILEQLSSFLQQELMLNVFKDLLQDCKIISLNFSEETIKKMSNSLQTAYYCPDEQIYLQNQIDDNYLYFLDYGKVELYEQNSQQKVTELQKGKYFGEESFFAQQPRKFSAISRSFTKVFRISQNTFLNSLNKEELEVYHQIRHLILFNSYIIGQKCQICSQSDHLINNCQFLNYRPDIEKLILKDNLKIQNRQKQQRFNRRSYKAILILNQLNLAQKVIAQSQGQKEILLDDEDNLSLIPQDQEVNTNQESPVSKRKESFQKQSESSLKVDLKNSHDSNKRIQFLKSDGFTRSKQFQTTQQLKQTSETEIKLIGAQNENKFQVGQNSISYNQQMVGFDKGMEFKKFFPQFNLHVLILEYNKKVKLLNKTSKSIYQLFNHSIKKRASVRKAKSSKYLQLQ</sequence>
<comment type="caution">
    <text evidence="4">The sequence shown here is derived from an EMBL/GenBank/DDBJ whole genome shotgun (WGS) entry which is preliminary data.</text>
</comment>
<dbReference type="Pfam" id="PF07885">
    <property type="entry name" value="Ion_trans_2"/>
    <property type="match status" value="1"/>
</dbReference>